<dbReference type="EMBL" id="JBHSEC010000019">
    <property type="protein sequence ID" value="MFC4411119.1"/>
    <property type="molecule type" value="Genomic_DNA"/>
</dbReference>
<name>A0ABV8X7P8_9LACT</name>
<evidence type="ECO:0008006" key="4">
    <source>
        <dbReference type="Google" id="ProtNLM"/>
    </source>
</evidence>
<accession>A0ABV8X7P8</accession>
<dbReference type="RefSeq" id="WP_378155697.1">
    <property type="nucleotide sequence ID" value="NZ_JBHSEC010000019.1"/>
</dbReference>
<evidence type="ECO:0000313" key="3">
    <source>
        <dbReference type="Proteomes" id="UP001595817"/>
    </source>
</evidence>
<keyword evidence="3" id="KW-1185">Reference proteome</keyword>
<proteinExistence type="predicted"/>
<sequence>MKKMIRALGIGIFLSGAFVFVYGQNTNGASGTSSSSKPGYELVSKDELKELRAELKTAKEELAAVQLSLNQAQSEKSLEKTSSKKEETPAGNFLLIIEKGANPVTISQNLKKAKILSNERDFINYLEDHDLSSKIQVGQYTITPKMTLSEIAEAITK</sequence>
<evidence type="ECO:0000313" key="2">
    <source>
        <dbReference type="EMBL" id="MFC4411119.1"/>
    </source>
</evidence>
<dbReference type="Proteomes" id="UP001595817">
    <property type="component" value="Unassembled WGS sequence"/>
</dbReference>
<protein>
    <recommendedName>
        <fullName evidence="4">YceG-like family protein</fullName>
    </recommendedName>
</protein>
<comment type="caution">
    <text evidence="2">The sequence shown here is derived from an EMBL/GenBank/DDBJ whole genome shotgun (WGS) entry which is preliminary data.</text>
</comment>
<feature type="coiled-coil region" evidence="1">
    <location>
        <begin position="41"/>
        <end position="75"/>
    </location>
</feature>
<evidence type="ECO:0000256" key="1">
    <source>
        <dbReference type="SAM" id="Coils"/>
    </source>
</evidence>
<keyword evidence="1" id="KW-0175">Coiled coil</keyword>
<organism evidence="2 3">
    <name type="scientific">Chungangia koreensis</name>
    <dbReference type="NCBI Taxonomy" id="752657"/>
    <lineage>
        <taxon>Bacteria</taxon>
        <taxon>Bacillati</taxon>
        <taxon>Bacillota</taxon>
        <taxon>Bacilli</taxon>
        <taxon>Lactobacillales</taxon>
        <taxon>Chungangia</taxon>
    </lineage>
</organism>
<gene>
    <name evidence="2" type="ORF">ACFOZY_11885</name>
</gene>
<dbReference type="Gene3D" id="3.30.1490.480">
    <property type="entry name" value="Endolytic murein transglycosylase"/>
    <property type="match status" value="1"/>
</dbReference>
<reference evidence="3" key="1">
    <citation type="journal article" date="2019" name="Int. J. Syst. Evol. Microbiol.">
        <title>The Global Catalogue of Microorganisms (GCM) 10K type strain sequencing project: providing services to taxonomists for standard genome sequencing and annotation.</title>
        <authorList>
            <consortium name="The Broad Institute Genomics Platform"/>
            <consortium name="The Broad Institute Genome Sequencing Center for Infectious Disease"/>
            <person name="Wu L."/>
            <person name="Ma J."/>
        </authorList>
    </citation>
    <scope>NUCLEOTIDE SEQUENCE [LARGE SCALE GENOMIC DNA]</scope>
    <source>
        <strain evidence="3">CCUG 59778</strain>
    </source>
</reference>